<evidence type="ECO:0000313" key="13">
    <source>
        <dbReference type="Proteomes" id="UP000501060"/>
    </source>
</evidence>
<dbReference type="InterPro" id="IPR005122">
    <property type="entry name" value="Uracil-DNA_glycosylase-like"/>
</dbReference>
<comment type="function">
    <text evidence="2 8 10">Excises uracil residues from the DNA which can arise as a result of misincorporation of dUMP residues by DNA polymerase or due to deamination of cytosine.</text>
</comment>
<dbReference type="AlphaFoldDB" id="A0A858U487"/>
<gene>
    <name evidence="8" type="primary">ung</name>
    <name evidence="12" type="ORF">HGG69_00130</name>
</gene>
<protein>
    <recommendedName>
        <fullName evidence="4 8">Uracil-DNA glycosylase</fullName>
        <shortName evidence="8">UDG</shortName>
        <ecNumber evidence="4 8">3.2.2.27</ecNumber>
    </recommendedName>
</protein>
<keyword evidence="8" id="KW-0963">Cytoplasm</keyword>
<dbReference type="SUPFAM" id="SSF52141">
    <property type="entry name" value="Uracil-DNA glycosylase-like"/>
    <property type="match status" value="1"/>
</dbReference>
<dbReference type="InterPro" id="IPR018085">
    <property type="entry name" value="Ura-DNA_Glyclase_AS"/>
</dbReference>
<dbReference type="GO" id="GO:0097510">
    <property type="term" value="P:base-excision repair, AP site formation via deaminated base removal"/>
    <property type="evidence" value="ECO:0007669"/>
    <property type="project" value="TreeGrafter"/>
</dbReference>
<accession>A0A858U487</accession>
<evidence type="ECO:0000256" key="4">
    <source>
        <dbReference type="ARBA" id="ARBA00012030"/>
    </source>
</evidence>
<keyword evidence="6 8" id="KW-0378">Hydrolase</keyword>
<dbReference type="InterPro" id="IPR002043">
    <property type="entry name" value="UDG_fam1"/>
</dbReference>
<evidence type="ECO:0000313" key="12">
    <source>
        <dbReference type="EMBL" id="QJG67262.1"/>
    </source>
</evidence>
<dbReference type="NCBIfam" id="TIGR00628">
    <property type="entry name" value="ung"/>
    <property type="match status" value="1"/>
</dbReference>
<dbReference type="PANTHER" id="PTHR11264:SF0">
    <property type="entry name" value="URACIL-DNA GLYCOSYLASE"/>
    <property type="match status" value="1"/>
</dbReference>
<dbReference type="NCBIfam" id="NF003592">
    <property type="entry name" value="PRK05254.1-5"/>
    <property type="match status" value="1"/>
</dbReference>
<dbReference type="SMART" id="SM00986">
    <property type="entry name" value="UDG"/>
    <property type="match status" value="1"/>
</dbReference>
<dbReference type="EC" id="3.2.2.27" evidence="4 8"/>
<comment type="catalytic activity">
    <reaction evidence="1 8 10">
        <text>Hydrolyzes single-stranded DNA or mismatched double-stranded DNA and polynucleotides, releasing free uracil.</text>
        <dbReference type="EC" id="3.2.2.27"/>
    </reaction>
</comment>
<evidence type="ECO:0000256" key="3">
    <source>
        <dbReference type="ARBA" id="ARBA00008184"/>
    </source>
</evidence>
<dbReference type="EMBL" id="CP051481">
    <property type="protein sequence ID" value="QJG67262.1"/>
    <property type="molecule type" value="Genomic_DNA"/>
</dbReference>
<evidence type="ECO:0000256" key="6">
    <source>
        <dbReference type="ARBA" id="ARBA00022801"/>
    </source>
</evidence>
<evidence type="ECO:0000259" key="11">
    <source>
        <dbReference type="SMART" id="SM00986"/>
    </source>
</evidence>
<comment type="similarity">
    <text evidence="3 8 10">Belongs to the uracil-DNA glycosylase (UDG) superfamily. UNG family.</text>
</comment>
<proteinExistence type="inferred from homology"/>
<dbReference type="Gene3D" id="3.40.470.10">
    <property type="entry name" value="Uracil-DNA glycosylase-like domain"/>
    <property type="match status" value="1"/>
</dbReference>
<dbReference type="Proteomes" id="UP000501060">
    <property type="component" value="Chromosome"/>
</dbReference>
<dbReference type="NCBIfam" id="NF003588">
    <property type="entry name" value="PRK05254.1-1"/>
    <property type="match status" value="1"/>
</dbReference>
<dbReference type="InterPro" id="IPR036895">
    <property type="entry name" value="Uracil-DNA_glycosylase-like_sf"/>
</dbReference>
<evidence type="ECO:0000256" key="2">
    <source>
        <dbReference type="ARBA" id="ARBA00002631"/>
    </source>
</evidence>
<dbReference type="GO" id="GO:0004844">
    <property type="term" value="F:uracil DNA N-glycosylase activity"/>
    <property type="evidence" value="ECO:0007669"/>
    <property type="project" value="UniProtKB-UniRule"/>
</dbReference>
<keyword evidence="12" id="KW-0326">Glycosidase</keyword>
<dbReference type="PANTHER" id="PTHR11264">
    <property type="entry name" value="URACIL-DNA GLYCOSYLASE"/>
    <property type="match status" value="1"/>
</dbReference>
<dbReference type="Pfam" id="PF03167">
    <property type="entry name" value="UDG"/>
    <property type="match status" value="1"/>
</dbReference>
<dbReference type="HAMAP" id="MF_00148">
    <property type="entry name" value="UDG"/>
    <property type="match status" value="1"/>
</dbReference>
<feature type="domain" description="Uracil-DNA glycosylase-like" evidence="11">
    <location>
        <begin position="44"/>
        <end position="203"/>
    </location>
</feature>
<organism evidence="12 13">
    <name type="scientific">Mycoplasma phocoenae</name>
    <dbReference type="NCBI Taxonomy" id="754517"/>
    <lineage>
        <taxon>Bacteria</taxon>
        <taxon>Bacillati</taxon>
        <taxon>Mycoplasmatota</taxon>
        <taxon>Mollicutes</taxon>
        <taxon>Mycoplasmataceae</taxon>
        <taxon>Mycoplasma</taxon>
    </lineage>
</organism>
<reference evidence="12 13" key="1">
    <citation type="submission" date="2020-04" db="EMBL/GenBank/DDBJ databases">
        <title>Novel Mycoplasma species detected in Phocoena phocoena (harbor porpoise) from the USA.</title>
        <authorList>
            <person name="Volokhov D.V."/>
        </authorList>
    </citation>
    <scope>NUCLEOTIDE SEQUENCE [LARGE SCALE GENOMIC DNA]</scope>
    <source>
        <strain evidence="12 13">Phocoena C-264-GEN</strain>
    </source>
</reference>
<feature type="active site" description="Proton acceptor" evidence="8 9">
    <location>
        <position position="59"/>
    </location>
</feature>
<dbReference type="CDD" id="cd10027">
    <property type="entry name" value="UDG-F1-like"/>
    <property type="match status" value="1"/>
</dbReference>
<evidence type="ECO:0000256" key="9">
    <source>
        <dbReference type="PROSITE-ProRule" id="PRU10072"/>
    </source>
</evidence>
<keyword evidence="5 8" id="KW-0227">DNA damage</keyword>
<evidence type="ECO:0000256" key="1">
    <source>
        <dbReference type="ARBA" id="ARBA00001400"/>
    </source>
</evidence>
<dbReference type="GO" id="GO:0005737">
    <property type="term" value="C:cytoplasm"/>
    <property type="evidence" value="ECO:0007669"/>
    <property type="project" value="UniProtKB-SubCell"/>
</dbReference>
<comment type="subcellular location">
    <subcellularLocation>
        <location evidence="8">Cytoplasm</location>
    </subcellularLocation>
</comment>
<name>A0A858U487_9MOLU</name>
<keyword evidence="13" id="KW-1185">Reference proteome</keyword>
<sequence length="216" mass="25142">MMKFNFNEFLNNEKEKEYFKKLINLLNNENRKIVPSKDKWFNAFDMDFNELKVVIIGQDPYFLPNVADGMAFSTESIKTPVSLRNIFKEIKNSYPNVSLKTNNLNYWKQQGILLINTTLTTVENLALAHKDWGWETFVSNALESINQHNENIVYILLGKKAMDFVKNMDLQKQHILSTSHPSGLSAYRGFIGSNIFKKTNDYLLSINKKEIDWSTK</sequence>
<evidence type="ECO:0000256" key="5">
    <source>
        <dbReference type="ARBA" id="ARBA00022763"/>
    </source>
</evidence>
<dbReference type="PROSITE" id="PS00130">
    <property type="entry name" value="U_DNA_GLYCOSYLASE"/>
    <property type="match status" value="1"/>
</dbReference>
<evidence type="ECO:0000256" key="7">
    <source>
        <dbReference type="ARBA" id="ARBA00023204"/>
    </source>
</evidence>
<keyword evidence="7 8" id="KW-0234">DNA repair</keyword>
<evidence type="ECO:0000256" key="10">
    <source>
        <dbReference type="RuleBase" id="RU003780"/>
    </source>
</evidence>
<evidence type="ECO:0000256" key="8">
    <source>
        <dbReference type="HAMAP-Rule" id="MF_00148"/>
    </source>
</evidence>
<dbReference type="KEGG" id="mphe:HGG69_00130"/>
<dbReference type="SMART" id="SM00987">
    <property type="entry name" value="UreE_C"/>
    <property type="match status" value="1"/>
</dbReference>